<dbReference type="GO" id="GO:0005634">
    <property type="term" value="C:nucleus"/>
    <property type="evidence" value="ECO:0007669"/>
    <property type="project" value="UniProtKB-SubCell"/>
</dbReference>
<keyword evidence="9" id="KW-1185">Reference proteome</keyword>
<protein>
    <submittedName>
        <fullName evidence="8">Uncharacterized protein</fullName>
    </submittedName>
</protein>
<evidence type="ECO:0000313" key="9">
    <source>
        <dbReference type="Proteomes" id="UP001058974"/>
    </source>
</evidence>
<dbReference type="PANTHER" id="PTHR10641:SF1388">
    <property type="entry name" value="MYB TRANSCRIPTION FACTOR"/>
    <property type="match status" value="1"/>
</dbReference>
<evidence type="ECO:0000256" key="1">
    <source>
        <dbReference type="ARBA" id="ARBA00004123"/>
    </source>
</evidence>
<gene>
    <name evidence="8" type="ORF">KIW84_057435</name>
</gene>
<comment type="subcellular location">
    <subcellularLocation>
        <location evidence="1">Nucleus</location>
    </subcellularLocation>
</comment>
<evidence type="ECO:0000259" key="6">
    <source>
        <dbReference type="PROSITE" id="PS50090"/>
    </source>
</evidence>
<feature type="domain" description="HTH myb-type" evidence="7">
    <location>
        <begin position="9"/>
        <end position="61"/>
    </location>
</feature>
<dbReference type="SUPFAM" id="SSF46689">
    <property type="entry name" value="Homeodomain-like"/>
    <property type="match status" value="1"/>
</dbReference>
<feature type="domain" description="Myb-like" evidence="6">
    <location>
        <begin position="9"/>
        <end position="61"/>
    </location>
</feature>
<dbReference type="GO" id="GO:0003677">
    <property type="term" value="F:DNA binding"/>
    <property type="evidence" value="ECO:0007669"/>
    <property type="project" value="UniProtKB-KW"/>
</dbReference>
<dbReference type="AlphaFoldDB" id="A0A9D5AML9"/>
<name>A0A9D5AML9_PEA</name>
<evidence type="ECO:0000256" key="4">
    <source>
        <dbReference type="ARBA" id="ARBA00023242"/>
    </source>
</evidence>
<dbReference type="InterPro" id="IPR017930">
    <property type="entry name" value="Myb_dom"/>
</dbReference>
<comment type="caution">
    <text evidence="8">The sequence shown here is derived from an EMBL/GenBank/DDBJ whole genome shotgun (WGS) entry which is preliminary data.</text>
</comment>
<dbReference type="FunFam" id="1.10.10.60:FF:000001">
    <property type="entry name" value="MYB-related transcription factor"/>
    <property type="match status" value="1"/>
</dbReference>
<evidence type="ECO:0000256" key="2">
    <source>
        <dbReference type="ARBA" id="ARBA00022737"/>
    </source>
</evidence>
<feature type="domain" description="HTH myb-type" evidence="7">
    <location>
        <begin position="62"/>
        <end position="116"/>
    </location>
</feature>
<evidence type="ECO:0000256" key="3">
    <source>
        <dbReference type="ARBA" id="ARBA00023125"/>
    </source>
</evidence>
<dbReference type="Pfam" id="PF00249">
    <property type="entry name" value="Myb_DNA-binding"/>
    <property type="match status" value="2"/>
</dbReference>
<accession>A0A9D5AML9</accession>
<keyword evidence="3" id="KW-0238">DNA-binding</keyword>
<feature type="compositionally biased region" description="Low complexity" evidence="5">
    <location>
        <begin position="162"/>
        <end position="181"/>
    </location>
</feature>
<keyword evidence="4" id="KW-0539">Nucleus</keyword>
<sequence>MVRSPCCDKNGMRKGAWTPEEDNKLIAYVTRYGCWNWRQLPKFAGLERCGKSCRLRWLNYLRPNIKRGNFTQQEEDTIITLHQKLGNRWIMIAANLPGRTDNEIKNHWNTNLKKRFLKNNKSDKDTNNGIGNSKEINSDNPTMGEENKHEGLLESNSGPNISSRFSSTPSSSGTMDTPPTTTEISYEKYLLDELRLMDPYMDVLNDNFWTEPYIIDNSYVPPSQEATLLAVGYEHGNLSGMYYEQLWNMENKLLH</sequence>
<feature type="domain" description="Myb-like" evidence="6">
    <location>
        <begin position="62"/>
        <end position="112"/>
    </location>
</feature>
<dbReference type="InterPro" id="IPR001005">
    <property type="entry name" value="SANT/Myb"/>
</dbReference>
<organism evidence="8 9">
    <name type="scientific">Pisum sativum</name>
    <name type="common">Garden pea</name>
    <name type="synonym">Lathyrus oleraceus</name>
    <dbReference type="NCBI Taxonomy" id="3888"/>
    <lineage>
        <taxon>Eukaryota</taxon>
        <taxon>Viridiplantae</taxon>
        <taxon>Streptophyta</taxon>
        <taxon>Embryophyta</taxon>
        <taxon>Tracheophyta</taxon>
        <taxon>Spermatophyta</taxon>
        <taxon>Magnoliopsida</taxon>
        <taxon>eudicotyledons</taxon>
        <taxon>Gunneridae</taxon>
        <taxon>Pentapetalae</taxon>
        <taxon>rosids</taxon>
        <taxon>fabids</taxon>
        <taxon>Fabales</taxon>
        <taxon>Fabaceae</taxon>
        <taxon>Papilionoideae</taxon>
        <taxon>50 kb inversion clade</taxon>
        <taxon>NPAAA clade</taxon>
        <taxon>Hologalegina</taxon>
        <taxon>IRL clade</taxon>
        <taxon>Fabeae</taxon>
        <taxon>Lathyrus</taxon>
    </lineage>
</organism>
<evidence type="ECO:0000259" key="7">
    <source>
        <dbReference type="PROSITE" id="PS51294"/>
    </source>
</evidence>
<dbReference type="SMART" id="SM00717">
    <property type="entry name" value="SANT"/>
    <property type="match status" value="2"/>
</dbReference>
<dbReference type="Gramene" id="Psat05G0743500-T1">
    <property type="protein sequence ID" value="KAI5412806.1"/>
    <property type="gene ID" value="KIW84_057435"/>
</dbReference>
<dbReference type="EMBL" id="JAMSHJ010000005">
    <property type="protein sequence ID" value="KAI5412806.1"/>
    <property type="molecule type" value="Genomic_DNA"/>
</dbReference>
<dbReference type="InterPro" id="IPR015495">
    <property type="entry name" value="Myb_TF_plants"/>
</dbReference>
<proteinExistence type="predicted"/>
<dbReference type="PROSITE" id="PS50090">
    <property type="entry name" value="MYB_LIKE"/>
    <property type="match status" value="2"/>
</dbReference>
<dbReference type="PROSITE" id="PS51294">
    <property type="entry name" value="HTH_MYB"/>
    <property type="match status" value="2"/>
</dbReference>
<dbReference type="Gene3D" id="1.10.10.60">
    <property type="entry name" value="Homeodomain-like"/>
    <property type="match status" value="2"/>
</dbReference>
<dbReference type="CDD" id="cd00167">
    <property type="entry name" value="SANT"/>
    <property type="match status" value="2"/>
</dbReference>
<dbReference type="OrthoDB" id="2143914at2759"/>
<evidence type="ECO:0000256" key="5">
    <source>
        <dbReference type="SAM" id="MobiDB-lite"/>
    </source>
</evidence>
<dbReference type="InterPro" id="IPR009057">
    <property type="entry name" value="Homeodomain-like_sf"/>
</dbReference>
<dbReference type="Proteomes" id="UP001058974">
    <property type="component" value="Chromosome 5"/>
</dbReference>
<keyword evidence="2" id="KW-0677">Repeat</keyword>
<feature type="compositionally biased region" description="Polar residues" evidence="5">
    <location>
        <begin position="127"/>
        <end position="141"/>
    </location>
</feature>
<feature type="region of interest" description="Disordered" evidence="5">
    <location>
        <begin position="115"/>
        <end position="181"/>
    </location>
</feature>
<evidence type="ECO:0000313" key="8">
    <source>
        <dbReference type="EMBL" id="KAI5412806.1"/>
    </source>
</evidence>
<dbReference type="Gramene" id="Psat5g268480.1">
    <property type="protein sequence ID" value="Psat5g268480.1.cds"/>
    <property type="gene ID" value="Psat5g268480"/>
</dbReference>
<reference evidence="8 9" key="1">
    <citation type="journal article" date="2022" name="Nat. Genet.">
        <title>Improved pea reference genome and pan-genome highlight genomic features and evolutionary characteristics.</title>
        <authorList>
            <person name="Yang T."/>
            <person name="Liu R."/>
            <person name="Luo Y."/>
            <person name="Hu S."/>
            <person name="Wang D."/>
            <person name="Wang C."/>
            <person name="Pandey M.K."/>
            <person name="Ge S."/>
            <person name="Xu Q."/>
            <person name="Li N."/>
            <person name="Li G."/>
            <person name="Huang Y."/>
            <person name="Saxena R.K."/>
            <person name="Ji Y."/>
            <person name="Li M."/>
            <person name="Yan X."/>
            <person name="He Y."/>
            <person name="Liu Y."/>
            <person name="Wang X."/>
            <person name="Xiang C."/>
            <person name="Varshney R.K."/>
            <person name="Ding H."/>
            <person name="Gao S."/>
            <person name="Zong X."/>
        </authorList>
    </citation>
    <scope>NUCLEOTIDE SEQUENCE [LARGE SCALE GENOMIC DNA]</scope>
    <source>
        <strain evidence="8 9">cv. Zhongwan 6</strain>
    </source>
</reference>
<dbReference type="PANTHER" id="PTHR10641">
    <property type="entry name" value="MYB FAMILY TRANSCRIPTION FACTOR"/>
    <property type="match status" value="1"/>
</dbReference>